<evidence type="ECO:0000259" key="2">
    <source>
        <dbReference type="PROSITE" id="PS51762"/>
    </source>
</evidence>
<dbReference type="InterPro" id="IPR000757">
    <property type="entry name" value="Beta-glucanase-like"/>
</dbReference>
<keyword evidence="3" id="KW-0378">Hydrolase</keyword>
<reference evidence="3 4" key="1">
    <citation type="submission" date="2018-11" db="EMBL/GenBank/DDBJ databases">
        <title>Draft genome sequence of Ferruginibacter sp. BO-59.</title>
        <authorList>
            <person name="Im W.T."/>
        </authorList>
    </citation>
    <scope>NUCLEOTIDE SEQUENCE [LARGE SCALE GENOMIC DNA]</scope>
    <source>
        <strain evidence="3 4">BO-59</strain>
    </source>
</reference>
<dbReference type="Gene3D" id="2.60.120.200">
    <property type="match status" value="1"/>
</dbReference>
<dbReference type="PANTHER" id="PTHR10963:SF55">
    <property type="entry name" value="GLYCOSIDE HYDROLASE FAMILY 16 PROTEIN"/>
    <property type="match status" value="1"/>
</dbReference>
<gene>
    <name evidence="3" type="ORF">EFY79_01515</name>
</gene>
<accession>A0A3M9NQF8</accession>
<evidence type="ECO:0000256" key="1">
    <source>
        <dbReference type="ARBA" id="ARBA00006865"/>
    </source>
</evidence>
<dbReference type="PROSITE" id="PS51762">
    <property type="entry name" value="GH16_2"/>
    <property type="match status" value="1"/>
</dbReference>
<dbReference type="GO" id="GO:0005975">
    <property type="term" value="P:carbohydrate metabolic process"/>
    <property type="evidence" value="ECO:0007669"/>
    <property type="project" value="InterPro"/>
</dbReference>
<dbReference type="Pfam" id="PF00722">
    <property type="entry name" value="Glyco_hydro_16"/>
    <property type="match status" value="1"/>
</dbReference>
<organism evidence="3 4">
    <name type="scientific">Hanamia caeni</name>
    <dbReference type="NCBI Taxonomy" id="2294116"/>
    <lineage>
        <taxon>Bacteria</taxon>
        <taxon>Pseudomonadati</taxon>
        <taxon>Bacteroidota</taxon>
        <taxon>Chitinophagia</taxon>
        <taxon>Chitinophagales</taxon>
        <taxon>Chitinophagaceae</taxon>
        <taxon>Hanamia</taxon>
    </lineage>
</organism>
<sequence>MAHIKFLLVVPFFILNVSSPKAQKIPGYKLVWADEFNKNGAPDTSKWTYEKGFVRNQEFQWYQPQNARCENGKLIIEAKRVQKLNPWYVANSKDWKKSRDSIHYTSACLLTKGLHSWQYGRFVMRGRIDISDGMWPAWWTLGLKKRWPANGEIDIMEYYRSKLLANIACLDKNGGAEWFSNRFNIDSLGGKKWASEFHTWRMDWDEEFIALYIDDQLLNKVPLDSLVNKDGSGFNPFKQPHYMLLNLAIGGANGGDPSNTSFPKKFEVDYVRVYQKLK</sequence>
<comment type="similarity">
    <text evidence="1">Belongs to the glycosyl hydrolase 16 family.</text>
</comment>
<dbReference type="PANTHER" id="PTHR10963">
    <property type="entry name" value="GLYCOSYL HYDROLASE-RELATED"/>
    <property type="match status" value="1"/>
</dbReference>
<dbReference type="GO" id="GO:0004553">
    <property type="term" value="F:hydrolase activity, hydrolyzing O-glycosyl compounds"/>
    <property type="evidence" value="ECO:0007669"/>
    <property type="project" value="InterPro"/>
</dbReference>
<dbReference type="SUPFAM" id="SSF49899">
    <property type="entry name" value="Concanavalin A-like lectins/glucanases"/>
    <property type="match status" value="1"/>
</dbReference>
<comment type="caution">
    <text evidence="3">The sequence shown here is derived from an EMBL/GenBank/DDBJ whole genome shotgun (WGS) entry which is preliminary data.</text>
</comment>
<keyword evidence="4" id="KW-1185">Reference proteome</keyword>
<proteinExistence type="inferred from homology"/>
<protein>
    <submittedName>
        <fullName evidence="3">Glycoside hydrolase family 16 protein</fullName>
    </submittedName>
</protein>
<name>A0A3M9NQF8_9BACT</name>
<evidence type="ECO:0000313" key="3">
    <source>
        <dbReference type="EMBL" id="RNI40006.1"/>
    </source>
</evidence>
<dbReference type="CDD" id="cd08023">
    <property type="entry name" value="GH16_laminarinase_like"/>
    <property type="match status" value="1"/>
</dbReference>
<dbReference type="Proteomes" id="UP000267223">
    <property type="component" value="Unassembled WGS sequence"/>
</dbReference>
<dbReference type="InterPro" id="IPR013320">
    <property type="entry name" value="ConA-like_dom_sf"/>
</dbReference>
<dbReference type="AlphaFoldDB" id="A0A3M9NQF8"/>
<dbReference type="RefSeq" id="WP_123118897.1">
    <property type="nucleotide sequence ID" value="NZ_RJJR01000001.1"/>
</dbReference>
<dbReference type="InterPro" id="IPR050546">
    <property type="entry name" value="Glycosyl_Hydrlase_16"/>
</dbReference>
<dbReference type="EMBL" id="RJJR01000001">
    <property type="protein sequence ID" value="RNI40006.1"/>
    <property type="molecule type" value="Genomic_DNA"/>
</dbReference>
<evidence type="ECO:0000313" key="4">
    <source>
        <dbReference type="Proteomes" id="UP000267223"/>
    </source>
</evidence>
<feature type="domain" description="GH16" evidence="2">
    <location>
        <begin position="18"/>
        <end position="278"/>
    </location>
</feature>
<dbReference type="OrthoDB" id="9809583at2"/>